<evidence type="ECO:0000313" key="3">
    <source>
        <dbReference type="Proteomes" id="UP000243579"/>
    </source>
</evidence>
<feature type="region of interest" description="Disordered" evidence="1">
    <location>
        <begin position="553"/>
        <end position="574"/>
    </location>
</feature>
<dbReference type="EMBL" id="JNBR01000075">
    <property type="protein sequence ID" value="OQR99099.1"/>
    <property type="molecule type" value="Genomic_DNA"/>
</dbReference>
<feature type="compositionally biased region" description="Basic and acidic residues" evidence="1">
    <location>
        <begin position="880"/>
        <end position="889"/>
    </location>
</feature>
<feature type="region of interest" description="Disordered" evidence="1">
    <location>
        <begin position="498"/>
        <end position="532"/>
    </location>
</feature>
<feature type="region of interest" description="Disordered" evidence="1">
    <location>
        <begin position="843"/>
        <end position="930"/>
    </location>
</feature>
<dbReference type="Proteomes" id="UP000243579">
    <property type="component" value="Unassembled WGS sequence"/>
</dbReference>
<evidence type="ECO:0000256" key="1">
    <source>
        <dbReference type="SAM" id="MobiDB-lite"/>
    </source>
</evidence>
<accession>A0A1V9ZM86</accession>
<sequence length="930" mass="101403">MPVDIGHDPVLLKQLGRRVEKLPNVDNSGSTSLDAFADLGAIGAVPVAGSKFEHELDTDIMIPFHLQGTHEFDDGVGVFARKQLRRSPKVVEGIMRFWNVFPKMHIIGEDVISKTEYSEVMLLVYKVLRADFDIYEAAEQIGKDWAMDSKGQDSMDAVMFADAFFELVDLWTCDIEEKTYVEFLSLLYERITIRTVVFFDGSVIRVAVEDKTKSVAQLIAGGVPLAAVSAFNHVAKFVKPKIQTIGDLADADVQDVEKMRQAYIERNNLSTQRVGAELFEILELMTRVTAGDVNSLDSLQGLADADPEAIDCIRAVFIRAQGISTTQQTLRHNIVAELHKFGIQDAMLSDNNMTEKYLQLYDLFCVKTGAEIGETARLELERIRRELDKHGVEDLAPHEVETTYHEFYADVIDTTGTEVVEKAKAWMESTTEESVAPFIKTEQSTYSPIAEAKPFTAKDAKFQALVSPPVETKPGTPPPREPTPPKLAILEAPVVKPATPPKAVTSAPSPPPRHQPALAKPKPELAPEPDPVLPVAVSPDPVVVAEEFVLSMETPRAPTSSSEAPSPRQPFPEPAVVASSAPVVEGVDAGDVVDVVETPVVVDDEVPQVKEPLLVVHSETIVEVSEEPPVEEYKRTAIVREERQVDEAPTKLVKKKTSFAHDVASAAEAMARTVEPPRIANVLVTGSAAEPVAPIARYIHLLGLTDVVEETSEAAALVLLEPAAAKKIDLVVYVAGAITEAALSKITLFREHYQRPVIVVGGDEADPAATERMATECMARGALYFAPMPVDFKELRSRLQGFLDASPHKFLLKRKASMASIPKGTGIIRAAVSTLLNRAAGNHGKLQPITETSPKKRTWLKEDAPPTSVTHLPALPARPKPSESRESDKSLAALVPHKPVTLIGGAPTPRPTPSPRHTSVASPRRHSHKA</sequence>
<dbReference type="OrthoDB" id="77829at2759"/>
<comment type="caution">
    <text evidence="2">The sequence shown here is derived from an EMBL/GenBank/DDBJ whole genome shotgun (WGS) entry which is preliminary data.</text>
</comment>
<proteinExistence type="predicted"/>
<protein>
    <submittedName>
        <fullName evidence="2">Uncharacterized protein</fullName>
    </submittedName>
</protein>
<organism evidence="2 3">
    <name type="scientific">Achlya hypogyna</name>
    <name type="common">Oomycete</name>
    <name type="synonym">Protoachlya hypogyna</name>
    <dbReference type="NCBI Taxonomy" id="1202772"/>
    <lineage>
        <taxon>Eukaryota</taxon>
        <taxon>Sar</taxon>
        <taxon>Stramenopiles</taxon>
        <taxon>Oomycota</taxon>
        <taxon>Saprolegniomycetes</taxon>
        <taxon>Saprolegniales</taxon>
        <taxon>Achlyaceae</taxon>
        <taxon>Achlya</taxon>
    </lineage>
</organism>
<keyword evidence="3" id="KW-1185">Reference proteome</keyword>
<reference evidence="2 3" key="1">
    <citation type="journal article" date="2014" name="Genome Biol. Evol.">
        <title>The secreted proteins of Achlya hypogyna and Thraustotheca clavata identify the ancestral oomycete secretome and reveal gene acquisitions by horizontal gene transfer.</title>
        <authorList>
            <person name="Misner I."/>
            <person name="Blouin N."/>
            <person name="Leonard G."/>
            <person name="Richards T.A."/>
            <person name="Lane C.E."/>
        </authorList>
    </citation>
    <scope>NUCLEOTIDE SEQUENCE [LARGE SCALE GENOMIC DNA]</scope>
    <source>
        <strain evidence="2 3">ATCC 48635</strain>
    </source>
</reference>
<name>A0A1V9ZM86_ACHHY</name>
<evidence type="ECO:0000313" key="2">
    <source>
        <dbReference type="EMBL" id="OQR99099.1"/>
    </source>
</evidence>
<dbReference type="STRING" id="1202772.A0A1V9ZM86"/>
<dbReference type="AlphaFoldDB" id="A0A1V9ZM86"/>
<gene>
    <name evidence="2" type="ORF">ACHHYP_07499</name>
</gene>